<evidence type="ECO:0000256" key="7">
    <source>
        <dbReference type="ARBA" id="ARBA00023141"/>
    </source>
</evidence>
<comment type="pathway">
    <text evidence="2 9">Amino-acid biosynthesis; L-tryptophan biosynthesis; L-tryptophan from chorismate: step 3/5.</text>
</comment>
<evidence type="ECO:0000256" key="6">
    <source>
        <dbReference type="ARBA" id="ARBA00022822"/>
    </source>
</evidence>
<evidence type="ECO:0000256" key="1">
    <source>
        <dbReference type="ARBA" id="ARBA00001164"/>
    </source>
</evidence>
<gene>
    <name evidence="9 11" type="primary">trpF</name>
    <name evidence="11" type="ORF">BRYFOR_08192</name>
</gene>
<dbReference type="eggNOG" id="COG0135">
    <property type="taxonomic scope" value="Bacteria"/>
</dbReference>
<name>C6LHS8_9FIRM</name>
<evidence type="ECO:0000259" key="10">
    <source>
        <dbReference type="Pfam" id="PF00697"/>
    </source>
</evidence>
<evidence type="ECO:0000256" key="5">
    <source>
        <dbReference type="ARBA" id="ARBA00022605"/>
    </source>
</evidence>
<keyword evidence="6 9" id="KW-0822">Tryptophan biosynthesis</keyword>
<dbReference type="GO" id="GO:0004640">
    <property type="term" value="F:phosphoribosylanthranilate isomerase activity"/>
    <property type="evidence" value="ECO:0007669"/>
    <property type="project" value="UniProtKB-UniRule"/>
</dbReference>
<keyword evidence="12" id="KW-1185">Reference proteome</keyword>
<reference evidence="11" key="1">
    <citation type="submission" date="2009-07" db="EMBL/GenBank/DDBJ databases">
        <authorList>
            <person name="Weinstock G."/>
            <person name="Sodergren E."/>
            <person name="Clifton S."/>
            <person name="Fulton L."/>
            <person name="Fulton B."/>
            <person name="Courtney L."/>
            <person name="Fronick C."/>
            <person name="Harrison M."/>
            <person name="Strong C."/>
            <person name="Farmer C."/>
            <person name="Delahaunty K."/>
            <person name="Markovic C."/>
            <person name="Hall O."/>
            <person name="Minx P."/>
            <person name="Tomlinson C."/>
            <person name="Mitreva M."/>
            <person name="Nelson J."/>
            <person name="Hou S."/>
            <person name="Wollam A."/>
            <person name="Pepin K.H."/>
            <person name="Johnson M."/>
            <person name="Bhonagiri V."/>
            <person name="Nash W.E."/>
            <person name="Warren W."/>
            <person name="Chinwalla A."/>
            <person name="Mardis E.R."/>
            <person name="Wilson R.K."/>
        </authorList>
    </citation>
    <scope>NUCLEOTIDE SEQUENCE [LARGE SCALE GENOMIC DNA]</scope>
    <source>
        <strain evidence="11">DSM 14469</strain>
    </source>
</reference>
<sequence>MCDKNTGAAVRLKICGLSRPCDIDYVNEAHPDFAGFVVNYPKSRRSVTPQQLAQLRAHLDEGVLPVGVFVNEAPELVAKLLNDGIISLAQLHGDEDENYLKRLRTLTDGRLIQAFTIRSEKDAKLAMQSTADYILLDNGKGTGERFDWRFIREISRPWILAGGLTPENIRQAAESLRPWALDLSSGVETDGYKDRAKILAAAAAIRNMAGII</sequence>
<dbReference type="InterPro" id="IPR013785">
    <property type="entry name" value="Aldolase_TIM"/>
</dbReference>
<evidence type="ECO:0000313" key="12">
    <source>
        <dbReference type="Proteomes" id="UP000005561"/>
    </source>
</evidence>
<evidence type="ECO:0000313" key="11">
    <source>
        <dbReference type="EMBL" id="EET59818.1"/>
    </source>
</evidence>
<dbReference type="InterPro" id="IPR044643">
    <property type="entry name" value="TrpF_fam"/>
</dbReference>
<dbReference type="HAMAP" id="MF_00135">
    <property type="entry name" value="PRAI"/>
    <property type="match status" value="1"/>
</dbReference>
<keyword evidence="7 9" id="KW-0057">Aromatic amino acid biosynthesis</keyword>
<evidence type="ECO:0000256" key="9">
    <source>
        <dbReference type="HAMAP-Rule" id="MF_00135"/>
    </source>
</evidence>
<organism evidence="11 12">
    <name type="scientific">Marvinbryantia formatexigens DSM 14469</name>
    <dbReference type="NCBI Taxonomy" id="478749"/>
    <lineage>
        <taxon>Bacteria</taxon>
        <taxon>Bacillati</taxon>
        <taxon>Bacillota</taxon>
        <taxon>Clostridia</taxon>
        <taxon>Lachnospirales</taxon>
        <taxon>Lachnospiraceae</taxon>
        <taxon>Marvinbryantia</taxon>
    </lineage>
</organism>
<keyword evidence="5 9" id="KW-0028">Amino-acid biosynthesis</keyword>
<proteinExistence type="inferred from homology"/>
<evidence type="ECO:0000256" key="4">
    <source>
        <dbReference type="ARBA" id="ARBA00022272"/>
    </source>
</evidence>
<dbReference type="PANTHER" id="PTHR42894">
    <property type="entry name" value="N-(5'-PHOSPHORIBOSYL)ANTHRANILATE ISOMERASE"/>
    <property type="match status" value="1"/>
</dbReference>
<dbReference type="Proteomes" id="UP000005561">
    <property type="component" value="Unassembled WGS sequence"/>
</dbReference>
<dbReference type="UniPathway" id="UPA00035">
    <property type="reaction ID" value="UER00042"/>
</dbReference>
<dbReference type="STRING" id="168384.SAMN05660368_02536"/>
<dbReference type="InterPro" id="IPR001240">
    <property type="entry name" value="PRAI_dom"/>
</dbReference>
<evidence type="ECO:0000256" key="2">
    <source>
        <dbReference type="ARBA" id="ARBA00004664"/>
    </source>
</evidence>
<dbReference type="AlphaFoldDB" id="C6LHS8"/>
<comment type="catalytic activity">
    <reaction evidence="1 9">
        <text>N-(5-phospho-beta-D-ribosyl)anthranilate = 1-(2-carboxyphenylamino)-1-deoxy-D-ribulose 5-phosphate</text>
        <dbReference type="Rhea" id="RHEA:21540"/>
        <dbReference type="ChEBI" id="CHEBI:18277"/>
        <dbReference type="ChEBI" id="CHEBI:58613"/>
        <dbReference type="EC" id="5.3.1.24"/>
    </reaction>
</comment>
<dbReference type="Pfam" id="PF00697">
    <property type="entry name" value="PRAI"/>
    <property type="match status" value="1"/>
</dbReference>
<protein>
    <recommendedName>
        <fullName evidence="4 9">N-(5'-phosphoribosyl)anthranilate isomerase</fullName>
        <shortName evidence="9">PRAI</shortName>
        <ecNumber evidence="3 9">5.3.1.24</ecNumber>
    </recommendedName>
</protein>
<dbReference type="PANTHER" id="PTHR42894:SF1">
    <property type="entry name" value="N-(5'-PHOSPHORIBOSYL)ANTHRANILATE ISOMERASE"/>
    <property type="match status" value="1"/>
</dbReference>
<comment type="similarity">
    <text evidence="9">Belongs to the TrpF family.</text>
</comment>
<evidence type="ECO:0000256" key="8">
    <source>
        <dbReference type="ARBA" id="ARBA00023235"/>
    </source>
</evidence>
<dbReference type="EMBL" id="ACCL02000015">
    <property type="protein sequence ID" value="EET59818.1"/>
    <property type="molecule type" value="Genomic_DNA"/>
</dbReference>
<dbReference type="EC" id="5.3.1.24" evidence="3 9"/>
<dbReference type="OrthoDB" id="9786954at2"/>
<evidence type="ECO:0000256" key="3">
    <source>
        <dbReference type="ARBA" id="ARBA00012572"/>
    </source>
</evidence>
<accession>C6LHS8</accession>
<dbReference type="SUPFAM" id="SSF51366">
    <property type="entry name" value="Ribulose-phoshate binding barrel"/>
    <property type="match status" value="1"/>
</dbReference>
<dbReference type="GO" id="GO:0000162">
    <property type="term" value="P:L-tryptophan biosynthetic process"/>
    <property type="evidence" value="ECO:0007669"/>
    <property type="project" value="UniProtKB-UniRule"/>
</dbReference>
<dbReference type="CDD" id="cd00405">
    <property type="entry name" value="PRAI"/>
    <property type="match status" value="1"/>
</dbReference>
<dbReference type="Gene3D" id="3.20.20.70">
    <property type="entry name" value="Aldolase class I"/>
    <property type="match status" value="1"/>
</dbReference>
<dbReference type="RefSeq" id="WP_006862976.1">
    <property type="nucleotide sequence ID" value="NZ_ACCL02000015.1"/>
</dbReference>
<keyword evidence="8 9" id="KW-0413">Isomerase</keyword>
<dbReference type="InterPro" id="IPR011060">
    <property type="entry name" value="RibuloseP-bd_barrel"/>
</dbReference>
<feature type="domain" description="N-(5'phosphoribosyl) anthranilate isomerase (PRAI)" evidence="10">
    <location>
        <begin position="13"/>
        <end position="199"/>
    </location>
</feature>
<comment type="caution">
    <text evidence="11">The sequence shown here is derived from an EMBL/GenBank/DDBJ whole genome shotgun (WGS) entry which is preliminary data.</text>
</comment>